<dbReference type="InterPro" id="IPR036390">
    <property type="entry name" value="WH_DNA-bd_sf"/>
</dbReference>
<dbReference type="EMBL" id="JABFDB010000011">
    <property type="protein sequence ID" value="NYZ21174.1"/>
    <property type="molecule type" value="Genomic_DNA"/>
</dbReference>
<dbReference type="SUPFAM" id="SSF46785">
    <property type="entry name" value="Winged helix' DNA-binding domain"/>
    <property type="match status" value="1"/>
</dbReference>
<name>A0ABX2TAH2_9PROT</name>
<dbReference type="Pfam" id="PF03551">
    <property type="entry name" value="PadR"/>
    <property type="match status" value="1"/>
</dbReference>
<keyword evidence="4" id="KW-1185">Reference proteome</keyword>
<accession>A0ABX2TAH2</accession>
<gene>
    <name evidence="3" type="ORF">HND93_15765</name>
</gene>
<organism evidence="3 4">
    <name type="scientific">Azospirillum oleiclasticum</name>
    <dbReference type="NCBI Taxonomy" id="2735135"/>
    <lineage>
        <taxon>Bacteria</taxon>
        <taxon>Pseudomonadati</taxon>
        <taxon>Pseudomonadota</taxon>
        <taxon>Alphaproteobacteria</taxon>
        <taxon>Rhodospirillales</taxon>
        <taxon>Azospirillaceae</taxon>
        <taxon>Azospirillum</taxon>
    </lineage>
</organism>
<protein>
    <submittedName>
        <fullName evidence="3">Helix-turn-helix transcriptional regulator</fullName>
    </submittedName>
</protein>
<dbReference type="Proteomes" id="UP000584642">
    <property type="component" value="Unassembled WGS sequence"/>
</dbReference>
<sequence>MHRGGGRHGFGHGHGHHHDEGGRGGRRRAFEGGELQLVLLKLLAEQPRHGYDLIRAIEERTGGAYAPSPGVVYPMLSMLEELGQIEKAGDEGTRKAFTATTDGIARLDAEKDVVEAVLAKLGALAARRERTDGAPIRRAMDNLRAVLMHRLGREGVEADTIHAAAAILDEAAQRIERLP</sequence>
<feature type="domain" description="Transcription regulator PadR N-terminal" evidence="2">
    <location>
        <begin position="39"/>
        <end position="108"/>
    </location>
</feature>
<comment type="caution">
    <text evidence="3">The sequence shown here is derived from an EMBL/GenBank/DDBJ whole genome shotgun (WGS) entry which is preliminary data.</text>
</comment>
<proteinExistence type="predicted"/>
<evidence type="ECO:0000313" key="4">
    <source>
        <dbReference type="Proteomes" id="UP000584642"/>
    </source>
</evidence>
<dbReference type="InterPro" id="IPR036388">
    <property type="entry name" value="WH-like_DNA-bd_sf"/>
</dbReference>
<feature type="region of interest" description="Disordered" evidence="1">
    <location>
        <begin position="1"/>
        <end position="27"/>
    </location>
</feature>
<feature type="compositionally biased region" description="Basic residues" evidence="1">
    <location>
        <begin position="1"/>
        <end position="16"/>
    </location>
</feature>
<dbReference type="PANTHER" id="PTHR43252">
    <property type="entry name" value="TRANSCRIPTIONAL REGULATOR YQJI"/>
    <property type="match status" value="1"/>
</dbReference>
<reference evidence="3 4" key="1">
    <citation type="submission" date="2020-05" db="EMBL/GenBank/DDBJ databases">
        <title>Azospirillum oleiclasticum sp. nov, a nitrogen-fixing and heavy crude oil-emulsifying bacterium isolated from the crude oil of Yumen Oilfield.</title>
        <authorList>
            <person name="Wu D."/>
            <person name="Cai M."/>
            <person name="Zhang X."/>
        </authorList>
    </citation>
    <scope>NUCLEOTIDE SEQUENCE [LARGE SCALE GENOMIC DNA]</scope>
    <source>
        <strain evidence="3 4">ROY-1-1-2</strain>
    </source>
</reference>
<evidence type="ECO:0000256" key="1">
    <source>
        <dbReference type="SAM" id="MobiDB-lite"/>
    </source>
</evidence>
<dbReference type="Gene3D" id="1.10.10.10">
    <property type="entry name" value="Winged helix-like DNA-binding domain superfamily/Winged helix DNA-binding domain"/>
    <property type="match status" value="1"/>
</dbReference>
<dbReference type="PANTHER" id="PTHR43252:SF7">
    <property type="entry name" value="TRANSCRIPTIONAL REGULATOR YQJI"/>
    <property type="match status" value="1"/>
</dbReference>
<evidence type="ECO:0000313" key="3">
    <source>
        <dbReference type="EMBL" id="NYZ21174.1"/>
    </source>
</evidence>
<evidence type="ECO:0000259" key="2">
    <source>
        <dbReference type="Pfam" id="PF03551"/>
    </source>
</evidence>
<dbReference type="InterPro" id="IPR005149">
    <property type="entry name" value="Tscrpt_reg_PadR_N"/>
</dbReference>
<feature type="compositionally biased region" description="Basic and acidic residues" evidence="1">
    <location>
        <begin position="17"/>
        <end position="27"/>
    </location>
</feature>